<comment type="caution">
    <text evidence="1">The sequence shown here is derived from an EMBL/GenBank/DDBJ whole genome shotgun (WGS) entry which is preliminary data.</text>
</comment>
<accession>A0A084EMS0</accession>
<sequence>MNGPQISVGARSQMQACEIGMGTLNFGVDFKCDAVGQITDAVSRESSLQSGSVQSAPAKCP</sequence>
<organism evidence="1 2">
    <name type="scientific">Sphingobium yanoikuyae</name>
    <name type="common">Sphingomonas yanoikuyae</name>
    <dbReference type="NCBI Taxonomy" id="13690"/>
    <lineage>
        <taxon>Bacteria</taxon>
        <taxon>Pseudomonadati</taxon>
        <taxon>Pseudomonadota</taxon>
        <taxon>Alphaproteobacteria</taxon>
        <taxon>Sphingomonadales</taxon>
        <taxon>Sphingomonadaceae</taxon>
        <taxon>Sphingobium</taxon>
    </lineage>
</organism>
<dbReference type="Proteomes" id="UP000028534">
    <property type="component" value="Unassembled WGS sequence"/>
</dbReference>
<gene>
    <name evidence="1" type="ORF">CP98_02174</name>
</gene>
<dbReference type="PATRIC" id="fig|13690.10.peg.2230"/>
<evidence type="ECO:0000313" key="1">
    <source>
        <dbReference type="EMBL" id="KEZ19262.1"/>
    </source>
</evidence>
<evidence type="ECO:0000313" key="2">
    <source>
        <dbReference type="Proteomes" id="UP000028534"/>
    </source>
</evidence>
<reference evidence="1 2" key="1">
    <citation type="submission" date="2014-03" db="EMBL/GenBank/DDBJ databases">
        <title>Genome sequence of Sphingobium yanoikuyae B1.</title>
        <authorList>
            <person name="Gan H.M."/>
            <person name="Gan H.Y."/>
            <person name="Savka M.A."/>
        </authorList>
    </citation>
    <scope>NUCLEOTIDE SEQUENCE [LARGE SCALE GENOMIC DNA]</scope>
    <source>
        <strain evidence="1 2">B1</strain>
    </source>
</reference>
<proteinExistence type="predicted"/>
<dbReference type="AlphaFoldDB" id="A0A084EMS0"/>
<name>A0A084EMS0_SPHYA</name>
<dbReference type="EMBL" id="JGVR01000010">
    <property type="protein sequence ID" value="KEZ19262.1"/>
    <property type="molecule type" value="Genomic_DNA"/>
</dbReference>
<protein>
    <submittedName>
        <fullName evidence="1">Uncharacterized protein</fullName>
    </submittedName>
</protein>